<name>A0A9K3D687_9EUKA</name>
<accession>A0A9K3D687</accession>
<dbReference type="AlphaFoldDB" id="A0A9K3D687"/>
<comment type="caution">
    <text evidence="1">The sequence shown here is derived from an EMBL/GenBank/DDBJ whole genome shotgun (WGS) entry which is preliminary data.</text>
</comment>
<proteinExistence type="predicted"/>
<reference evidence="1 2" key="1">
    <citation type="journal article" date="2018" name="PLoS ONE">
        <title>The draft genome of Kipferlia bialata reveals reductive genome evolution in fornicate parasites.</title>
        <authorList>
            <person name="Tanifuji G."/>
            <person name="Takabayashi S."/>
            <person name="Kume K."/>
            <person name="Takagi M."/>
            <person name="Nakayama T."/>
            <person name="Kamikawa R."/>
            <person name="Inagaki Y."/>
            <person name="Hashimoto T."/>
        </authorList>
    </citation>
    <scope>NUCLEOTIDE SEQUENCE [LARGE SCALE GENOMIC DNA]</scope>
    <source>
        <strain evidence="1">NY0173</strain>
    </source>
</reference>
<gene>
    <name evidence="1" type="ORF">KIPB_011231</name>
</gene>
<dbReference type="EMBL" id="BDIP01004482">
    <property type="protein sequence ID" value="GIQ88882.1"/>
    <property type="molecule type" value="Genomic_DNA"/>
</dbReference>
<organism evidence="1 2">
    <name type="scientific">Kipferlia bialata</name>
    <dbReference type="NCBI Taxonomy" id="797122"/>
    <lineage>
        <taxon>Eukaryota</taxon>
        <taxon>Metamonada</taxon>
        <taxon>Carpediemonas-like organisms</taxon>
        <taxon>Kipferlia</taxon>
    </lineage>
</organism>
<protein>
    <submittedName>
        <fullName evidence="1">Uncharacterized protein</fullName>
    </submittedName>
</protein>
<evidence type="ECO:0000313" key="1">
    <source>
        <dbReference type="EMBL" id="GIQ88882.1"/>
    </source>
</evidence>
<evidence type="ECO:0000313" key="2">
    <source>
        <dbReference type="Proteomes" id="UP000265618"/>
    </source>
</evidence>
<keyword evidence="2" id="KW-1185">Reference proteome</keyword>
<dbReference type="Proteomes" id="UP000265618">
    <property type="component" value="Unassembled WGS sequence"/>
</dbReference>
<sequence>MAGLPHDPEWSQGDRRWEANLRHACLLCLSETVKGAAEGASRDMMAKSISHADRGIECLRQIIPDTPPATEADKDVRQRYQDDIRLLADTLGWKNVAHAVRLELHEALDAINESLALVPNPALRKSRAMLIESMKRGKGVAKRTQKR</sequence>